<accession>A0ABR0QVW0</accession>
<dbReference type="EMBL" id="JARKNE010000002">
    <property type="protein sequence ID" value="KAK5843093.1"/>
    <property type="molecule type" value="Genomic_DNA"/>
</dbReference>
<dbReference type="Proteomes" id="UP001358586">
    <property type="component" value="Chromosome 2"/>
</dbReference>
<comment type="caution">
    <text evidence="1">The sequence shown here is derived from an EMBL/GenBank/DDBJ whole genome shotgun (WGS) entry which is preliminary data.</text>
</comment>
<keyword evidence="2" id="KW-1185">Reference proteome</keyword>
<proteinExistence type="predicted"/>
<organism evidence="1 2">
    <name type="scientific">Gossypium arboreum</name>
    <name type="common">Tree cotton</name>
    <name type="synonym">Gossypium nanking</name>
    <dbReference type="NCBI Taxonomy" id="29729"/>
    <lineage>
        <taxon>Eukaryota</taxon>
        <taxon>Viridiplantae</taxon>
        <taxon>Streptophyta</taxon>
        <taxon>Embryophyta</taxon>
        <taxon>Tracheophyta</taxon>
        <taxon>Spermatophyta</taxon>
        <taxon>Magnoliopsida</taxon>
        <taxon>eudicotyledons</taxon>
        <taxon>Gunneridae</taxon>
        <taxon>Pentapetalae</taxon>
        <taxon>rosids</taxon>
        <taxon>malvids</taxon>
        <taxon>Malvales</taxon>
        <taxon>Malvaceae</taxon>
        <taxon>Malvoideae</taxon>
        <taxon>Gossypium</taxon>
    </lineage>
</organism>
<evidence type="ECO:0000313" key="1">
    <source>
        <dbReference type="EMBL" id="KAK5843093.1"/>
    </source>
</evidence>
<reference evidence="1 2" key="1">
    <citation type="submission" date="2023-03" db="EMBL/GenBank/DDBJ databases">
        <title>WGS of Gossypium arboreum.</title>
        <authorList>
            <person name="Yu D."/>
        </authorList>
    </citation>
    <scope>NUCLEOTIDE SEQUENCE [LARGE SCALE GENOMIC DNA]</scope>
    <source>
        <tissue evidence="1">Leaf</tissue>
    </source>
</reference>
<evidence type="ECO:0000313" key="2">
    <source>
        <dbReference type="Proteomes" id="UP001358586"/>
    </source>
</evidence>
<gene>
    <name evidence="1" type="ORF">PVK06_005524</name>
</gene>
<protein>
    <submittedName>
        <fullName evidence="1">Uncharacterized protein</fullName>
    </submittedName>
</protein>
<sequence>MVKMVHLTTMTTFKFLIGDSVPQAGKEKKRKYEKQLRKCWPKGFILLAVHTGMPQSRQIFPCQSLRIDRYVEHWTSFAVGISRRHLTGGSGL</sequence>
<name>A0ABR0QVW0_GOSAR</name>